<proteinExistence type="predicted"/>
<keyword evidence="2" id="KW-0540">Nuclease</keyword>
<keyword evidence="2" id="KW-0255">Endonuclease</keyword>
<dbReference type="PANTHER" id="PTHR33877:SF2">
    <property type="entry name" value="OS07G0170200 PROTEIN"/>
    <property type="match status" value="1"/>
</dbReference>
<dbReference type="Gene3D" id="1.10.30.50">
    <property type="match status" value="1"/>
</dbReference>
<sequence length="457" mass="52167">MVLNNLKVQECQSRMMRKCHVRFVGEEDGAIHASLPDLKEVQNDNDNLKPLRIKIDPGAKFTGLALVSDKNIVWAAELEHRGFTIRDSLTSRRQIRRSRRQRKTRYRKPRFLNRRRKDGWLPPSLMSRVYNIQTWVNRLCKLAPIKAISLELVKFDTQKMVNPEINGVEYQRGEIWGYEVRQYLLEKFNHTCVYCGVTNKPFNLDHFHPKSKGGSDRVSNLVLSCVECNQAKGDKLPAEFLSDRLDILTKIDKQRKQPLADAAAVNATRWKLKDILESIGLPVELGSGGLTKYNRQRLNISKTHWTDAACVGLSTPNSLNIMGYQPLIIKAMGRGSRQMVKPDKYGFPRTSPKLRQKSFYGFMTGDIVKAVVSKGKKVGTYVGRIAVRKTGNFNIKTKTDTVQGISHKYCRQLHKSDGYAYSFGQVLSQKINQPKPPTQNTQVQRFKGIQGEQLSLF</sequence>
<dbReference type="SMART" id="SM00507">
    <property type="entry name" value="HNHc"/>
    <property type="match status" value="1"/>
</dbReference>
<dbReference type="InterPro" id="IPR052892">
    <property type="entry name" value="NA-targeting_endonuclease"/>
</dbReference>
<keyword evidence="2" id="KW-0378">Hydrolase</keyword>
<dbReference type="Pfam" id="PF14279">
    <property type="entry name" value="HNH_5"/>
    <property type="match status" value="1"/>
</dbReference>
<evidence type="ECO:0000259" key="1">
    <source>
        <dbReference type="SMART" id="SM00507"/>
    </source>
</evidence>
<protein>
    <submittedName>
        <fullName evidence="2">HNH endonuclease</fullName>
    </submittedName>
</protein>
<dbReference type="InterPro" id="IPR047693">
    <property type="entry name" value="RNA-guided_IscB-like"/>
</dbReference>
<gene>
    <name evidence="2" type="ORF">H6G03_07920</name>
</gene>
<dbReference type="AlphaFoldDB" id="A0A926ZHP7"/>
<reference evidence="2" key="2">
    <citation type="submission" date="2020-08" db="EMBL/GenBank/DDBJ databases">
        <authorList>
            <person name="Chen M."/>
            <person name="Teng W."/>
            <person name="Zhao L."/>
            <person name="Hu C."/>
            <person name="Zhou Y."/>
            <person name="Han B."/>
            <person name="Song L."/>
            <person name="Shu W."/>
        </authorList>
    </citation>
    <scope>NUCLEOTIDE SEQUENCE</scope>
    <source>
        <strain evidence="2">FACHB-1375</strain>
    </source>
</reference>
<dbReference type="NCBIfam" id="NF040563">
    <property type="entry name" value="guided_IscB"/>
    <property type="match status" value="1"/>
</dbReference>
<dbReference type="PANTHER" id="PTHR33877">
    <property type="entry name" value="SLL1193 PROTEIN"/>
    <property type="match status" value="1"/>
</dbReference>
<name>A0A926ZHP7_9CYAN</name>
<dbReference type="InterPro" id="IPR003615">
    <property type="entry name" value="HNH_nuc"/>
</dbReference>
<comment type="caution">
    <text evidence="2">The sequence shown here is derived from an EMBL/GenBank/DDBJ whole genome shotgun (WGS) entry which is preliminary data.</text>
</comment>
<dbReference type="Proteomes" id="UP000641646">
    <property type="component" value="Unassembled WGS sequence"/>
</dbReference>
<reference evidence="2" key="1">
    <citation type="journal article" date="2015" name="ISME J.">
        <title>Draft Genome Sequence of Streptomyces incarnatus NRRL8089, which Produces the Nucleoside Antibiotic Sinefungin.</title>
        <authorList>
            <person name="Oshima K."/>
            <person name="Hattori M."/>
            <person name="Shimizu H."/>
            <person name="Fukuda K."/>
            <person name="Nemoto M."/>
            <person name="Inagaki K."/>
            <person name="Tamura T."/>
        </authorList>
    </citation>
    <scope>NUCLEOTIDE SEQUENCE</scope>
    <source>
        <strain evidence="2">FACHB-1375</strain>
    </source>
</reference>
<feature type="domain" description="HNH nuclease" evidence="1">
    <location>
        <begin position="179"/>
        <end position="230"/>
    </location>
</feature>
<dbReference type="Pfam" id="PF14239">
    <property type="entry name" value="RRXRR"/>
    <property type="match status" value="1"/>
</dbReference>
<accession>A0A926ZHP7</accession>
<dbReference type="EMBL" id="JACJPW010000015">
    <property type="protein sequence ID" value="MBD2181026.1"/>
    <property type="molecule type" value="Genomic_DNA"/>
</dbReference>
<evidence type="ECO:0000313" key="3">
    <source>
        <dbReference type="Proteomes" id="UP000641646"/>
    </source>
</evidence>
<dbReference type="GO" id="GO:0004519">
    <property type="term" value="F:endonuclease activity"/>
    <property type="evidence" value="ECO:0007669"/>
    <property type="project" value="UniProtKB-KW"/>
</dbReference>
<dbReference type="CDD" id="cd00085">
    <property type="entry name" value="HNHc"/>
    <property type="match status" value="1"/>
</dbReference>
<keyword evidence="3" id="KW-1185">Reference proteome</keyword>
<dbReference type="InterPro" id="IPR029471">
    <property type="entry name" value="HNH_5"/>
</dbReference>
<evidence type="ECO:0000313" key="2">
    <source>
        <dbReference type="EMBL" id="MBD2181026.1"/>
    </source>
</evidence>
<organism evidence="2 3">
    <name type="scientific">Aerosakkonema funiforme FACHB-1375</name>
    <dbReference type="NCBI Taxonomy" id="2949571"/>
    <lineage>
        <taxon>Bacteria</taxon>
        <taxon>Bacillati</taxon>
        <taxon>Cyanobacteriota</taxon>
        <taxon>Cyanophyceae</taxon>
        <taxon>Oscillatoriophycideae</taxon>
        <taxon>Aerosakkonematales</taxon>
        <taxon>Aerosakkonemataceae</taxon>
        <taxon>Aerosakkonema</taxon>
    </lineage>
</organism>
<dbReference type="InterPro" id="IPR025938">
    <property type="entry name" value="RRXRR_dom"/>
</dbReference>